<dbReference type="PANTHER" id="PTHR38846">
    <property type="entry name" value="C3H1-TYPE DOMAIN-CONTAINING PROTEIN"/>
    <property type="match status" value="1"/>
</dbReference>
<gene>
    <name evidence="1" type="ORF">M408DRAFT_330079</name>
</gene>
<sequence length="151" mass="17812">MSSYWSLFPDFDHNEHAPLQEEFARLAEQNNWDGDDDRSKAIRRIQWGRCFRLEFNKHYGEDASSLAGWQALCKEVRLQNIPESVEECKRALKGRVWVNIVDLVDCRRTGQKVKRHKTEEALRRYTKSTEKIFPKREAKENGFLTALLITL</sequence>
<dbReference type="HOGENOM" id="CLU_053382_4_1_1"/>
<dbReference type="OrthoDB" id="6105938at2759"/>
<name>A0A0C3B5A9_SERVB</name>
<proteinExistence type="predicted"/>
<dbReference type="Proteomes" id="UP000054097">
    <property type="component" value="Unassembled WGS sequence"/>
</dbReference>
<reference evidence="2" key="2">
    <citation type="submission" date="2015-01" db="EMBL/GenBank/DDBJ databases">
        <title>Evolutionary Origins and Diversification of the Mycorrhizal Mutualists.</title>
        <authorList>
            <consortium name="DOE Joint Genome Institute"/>
            <consortium name="Mycorrhizal Genomics Consortium"/>
            <person name="Kohler A."/>
            <person name="Kuo A."/>
            <person name="Nagy L.G."/>
            <person name="Floudas D."/>
            <person name="Copeland A."/>
            <person name="Barry K.W."/>
            <person name="Cichocki N."/>
            <person name="Veneault-Fourrey C."/>
            <person name="LaButti K."/>
            <person name="Lindquist E.A."/>
            <person name="Lipzen A."/>
            <person name="Lundell T."/>
            <person name="Morin E."/>
            <person name="Murat C."/>
            <person name="Riley R."/>
            <person name="Ohm R."/>
            <person name="Sun H."/>
            <person name="Tunlid A."/>
            <person name="Henrissat B."/>
            <person name="Grigoriev I.V."/>
            <person name="Hibbett D.S."/>
            <person name="Martin F."/>
        </authorList>
    </citation>
    <scope>NUCLEOTIDE SEQUENCE [LARGE SCALE GENOMIC DNA]</scope>
    <source>
        <strain evidence="2">MAFF 305830</strain>
    </source>
</reference>
<accession>A0A0C3B5A9</accession>
<protein>
    <submittedName>
        <fullName evidence="1">Uncharacterized protein</fullName>
    </submittedName>
</protein>
<dbReference type="PANTHER" id="PTHR38846:SF1">
    <property type="entry name" value="C3H1-TYPE DOMAIN-CONTAINING PROTEIN"/>
    <property type="match status" value="1"/>
</dbReference>
<dbReference type="AlphaFoldDB" id="A0A0C3B5A9"/>
<organism evidence="1 2">
    <name type="scientific">Serendipita vermifera MAFF 305830</name>
    <dbReference type="NCBI Taxonomy" id="933852"/>
    <lineage>
        <taxon>Eukaryota</taxon>
        <taxon>Fungi</taxon>
        <taxon>Dikarya</taxon>
        <taxon>Basidiomycota</taxon>
        <taxon>Agaricomycotina</taxon>
        <taxon>Agaricomycetes</taxon>
        <taxon>Sebacinales</taxon>
        <taxon>Serendipitaceae</taxon>
        <taxon>Serendipita</taxon>
    </lineage>
</organism>
<keyword evidence="2" id="KW-1185">Reference proteome</keyword>
<dbReference type="STRING" id="933852.A0A0C3B5A9"/>
<dbReference type="EMBL" id="KN824299">
    <property type="protein sequence ID" value="KIM27374.1"/>
    <property type="molecule type" value="Genomic_DNA"/>
</dbReference>
<evidence type="ECO:0000313" key="1">
    <source>
        <dbReference type="EMBL" id="KIM27374.1"/>
    </source>
</evidence>
<reference evidence="1 2" key="1">
    <citation type="submission" date="2014-04" db="EMBL/GenBank/DDBJ databases">
        <authorList>
            <consortium name="DOE Joint Genome Institute"/>
            <person name="Kuo A."/>
            <person name="Zuccaro A."/>
            <person name="Kohler A."/>
            <person name="Nagy L.G."/>
            <person name="Floudas D."/>
            <person name="Copeland A."/>
            <person name="Barry K.W."/>
            <person name="Cichocki N."/>
            <person name="Veneault-Fourrey C."/>
            <person name="LaButti K."/>
            <person name="Lindquist E.A."/>
            <person name="Lipzen A."/>
            <person name="Lundell T."/>
            <person name="Morin E."/>
            <person name="Murat C."/>
            <person name="Sun H."/>
            <person name="Tunlid A."/>
            <person name="Henrissat B."/>
            <person name="Grigoriev I.V."/>
            <person name="Hibbett D.S."/>
            <person name="Martin F."/>
            <person name="Nordberg H.P."/>
            <person name="Cantor M.N."/>
            <person name="Hua S.X."/>
        </authorList>
    </citation>
    <scope>NUCLEOTIDE SEQUENCE [LARGE SCALE GENOMIC DNA]</scope>
    <source>
        <strain evidence="1 2">MAFF 305830</strain>
    </source>
</reference>
<evidence type="ECO:0000313" key="2">
    <source>
        <dbReference type="Proteomes" id="UP000054097"/>
    </source>
</evidence>